<dbReference type="PANTHER" id="PTHR12838">
    <property type="entry name" value="U3 SMALL NUCLEOLAR RNA-ASSOCIATED PROTEIN 11"/>
    <property type="match status" value="1"/>
</dbReference>
<evidence type="ECO:0000256" key="4">
    <source>
        <dbReference type="ARBA" id="ARBA00022552"/>
    </source>
</evidence>
<dbReference type="Proteomes" id="UP000322245">
    <property type="component" value="Unassembled WGS sequence"/>
</dbReference>
<evidence type="ECO:0000256" key="2">
    <source>
        <dbReference type="ARBA" id="ARBA00004604"/>
    </source>
</evidence>
<reference evidence="7 8" key="1">
    <citation type="submission" date="2017-05" db="EMBL/GenBank/DDBJ databases">
        <title>The Genome Sequence of Tsuchiyaea wingfieldii DSM 27421.</title>
        <authorList>
            <person name="Cuomo C."/>
            <person name="Passer A."/>
            <person name="Billmyre B."/>
            <person name="Heitman J."/>
        </authorList>
    </citation>
    <scope>NUCLEOTIDE SEQUENCE [LARGE SCALE GENOMIC DNA]</scope>
    <source>
        <strain evidence="7 8">DSM 27421</strain>
    </source>
</reference>
<protein>
    <recommendedName>
        <fullName evidence="9">U3 small nucleolar RNA-associated protein 11</fullName>
    </recommendedName>
</protein>
<proteinExistence type="inferred from homology"/>
<feature type="compositionally biased region" description="Basic and acidic residues" evidence="6">
    <location>
        <begin position="291"/>
        <end position="300"/>
    </location>
</feature>
<accession>A0A5D3B7Z3</accession>
<evidence type="ECO:0000256" key="6">
    <source>
        <dbReference type="SAM" id="MobiDB-lite"/>
    </source>
</evidence>
<dbReference type="PANTHER" id="PTHR12838:SF0">
    <property type="entry name" value="U3 SMALL NUCLEOLAR RNA-ASSOCIATED PROTEIN 11-RELATED"/>
    <property type="match status" value="1"/>
</dbReference>
<sequence length="314" mass="35628">MVNAARKNAMSRRNHKERAQPLHRAKLGNLEKHKDYVHRARDYKSKQDRIRKLREIAAFRNKDEFYWGMIKGKTKGGVAIGDRGNEALSTDVVKLLKTQDMGYVRVQIAKDEKAISKIRAELEVTAPSSSSNDEWTAASELAEVEKLVEMGIVLNPRQSKKGKGKGKAPAEGHVVFAEDRSEFEQYGESSTEEVEGKTEEAVDLGWEDPQPSKKRRSKAPAPEVVEIDEEAAAAASREHRLDLLSSLSAHLNRLKLLRQAESKLETTKGMMGKGAAQKVREQGYVEDESQPEDRNGERKKWQGKIWKWKTQRRR</sequence>
<feature type="region of interest" description="Disordered" evidence="6">
    <location>
        <begin position="182"/>
        <end position="223"/>
    </location>
</feature>
<keyword evidence="5" id="KW-0539">Nucleus</keyword>
<evidence type="ECO:0008006" key="9">
    <source>
        <dbReference type="Google" id="ProtNLM"/>
    </source>
</evidence>
<dbReference type="Pfam" id="PF03998">
    <property type="entry name" value="Utp11"/>
    <property type="match status" value="1"/>
</dbReference>
<comment type="caution">
    <text evidence="7">The sequence shown here is derived from an EMBL/GenBank/DDBJ whole genome shotgun (WGS) entry which is preliminary data.</text>
</comment>
<dbReference type="InterPro" id="IPR007144">
    <property type="entry name" value="SSU_processome_Utp11"/>
</dbReference>
<comment type="function">
    <text evidence="1">Involved in nucleolar processing of pre-18S ribosomal RNA.</text>
</comment>
<feature type="region of interest" description="Disordered" evidence="6">
    <location>
        <begin position="265"/>
        <end position="314"/>
    </location>
</feature>
<evidence type="ECO:0000256" key="1">
    <source>
        <dbReference type="ARBA" id="ARBA00004099"/>
    </source>
</evidence>
<feature type="compositionally biased region" description="Basic residues" evidence="6">
    <location>
        <begin position="9"/>
        <end position="23"/>
    </location>
</feature>
<feature type="region of interest" description="Disordered" evidence="6">
    <location>
        <begin position="1"/>
        <end position="23"/>
    </location>
</feature>
<evidence type="ECO:0000256" key="3">
    <source>
        <dbReference type="ARBA" id="ARBA00008105"/>
    </source>
</evidence>
<evidence type="ECO:0000313" key="7">
    <source>
        <dbReference type="EMBL" id="TYJ58731.1"/>
    </source>
</evidence>
<name>A0A5D3B7Z3_9TREE</name>
<keyword evidence="4" id="KW-0698">rRNA processing</keyword>
<evidence type="ECO:0000313" key="8">
    <source>
        <dbReference type="Proteomes" id="UP000322245"/>
    </source>
</evidence>
<evidence type="ECO:0000256" key="5">
    <source>
        <dbReference type="ARBA" id="ARBA00023242"/>
    </source>
</evidence>
<dbReference type="AlphaFoldDB" id="A0A5D3B7Z3"/>
<keyword evidence="8" id="KW-1185">Reference proteome</keyword>
<comment type="similarity">
    <text evidence="3">Belongs to the UTP11 family.</text>
</comment>
<gene>
    <name evidence="7" type="ORF">B9479_000567</name>
</gene>
<organism evidence="7 8">
    <name type="scientific">Cryptococcus floricola</name>
    <dbReference type="NCBI Taxonomy" id="2591691"/>
    <lineage>
        <taxon>Eukaryota</taxon>
        <taxon>Fungi</taxon>
        <taxon>Dikarya</taxon>
        <taxon>Basidiomycota</taxon>
        <taxon>Agaricomycotina</taxon>
        <taxon>Tremellomycetes</taxon>
        <taxon>Tremellales</taxon>
        <taxon>Cryptococcaceae</taxon>
        <taxon>Cryptococcus</taxon>
    </lineage>
</organism>
<dbReference type="GO" id="GO:0032040">
    <property type="term" value="C:small-subunit processome"/>
    <property type="evidence" value="ECO:0007669"/>
    <property type="project" value="InterPro"/>
</dbReference>
<dbReference type="GO" id="GO:0006364">
    <property type="term" value="P:rRNA processing"/>
    <property type="evidence" value="ECO:0007669"/>
    <property type="project" value="UniProtKB-KW"/>
</dbReference>
<dbReference type="EMBL" id="NIDF01000003">
    <property type="protein sequence ID" value="TYJ58731.1"/>
    <property type="molecule type" value="Genomic_DNA"/>
</dbReference>
<comment type="subcellular location">
    <subcellularLocation>
        <location evidence="2">Nucleus</location>
        <location evidence="2">Nucleolus</location>
    </subcellularLocation>
</comment>